<dbReference type="Proteomes" id="UP000510660">
    <property type="component" value="Chromosome"/>
</dbReference>
<dbReference type="InterPro" id="IPR011711">
    <property type="entry name" value="GntR_C"/>
</dbReference>
<keyword evidence="3" id="KW-0804">Transcription</keyword>
<dbReference type="SMART" id="SM00345">
    <property type="entry name" value="HTH_GNTR"/>
    <property type="match status" value="1"/>
</dbReference>
<keyword evidence="1" id="KW-0805">Transcription regulation</keyword>
<evidence type="ECO:0000313" key="6">
    <source>
        <dbReference type="Proteomes" id="UP000510660"/>
    </source>
</evidence>
<name>A0A7H9E7J7_9LACO</name>
<evidence type="ECO:0000256" key="3">
    <source>
        <dbReference type="ARBA" id="ARBA00023163"/>
    </source>
</evidence>
<dbReference type="SUPFAM" id="SSF48008">
    <property type="entry name" value="GntR ligand-binding domain-like"/>
    <property type="match status" value="1"/>
</dbReference>
<organism evidence="5 6">
    <name type="scientific">Lactobacillus crispatus</name>
    <dbReference type="NCBI Taxonomy" id="47770"/>
    <lineage>
        <taxon>Bacteria</taxon>
        <taxon>Bacillati</taxon>
        <taxon>Bacillota</taxon>
        <taxon>Bacilli</taxon>
        <taxon>Lactobacillales</taxon>
        <taxon>Lactobacillaceae</taxon>
        <taxon>Lactobacillus</taxon>
    </lineage>
</organism>
<dbReference type="EMBL" id="CP047415">
    <property type="protein sequence ID" value="QLL73623.1"/>
    <property type="molecule type" value="Genomic_DNA"/>
</dbReference>
<feature type="domain" description="HTH gntR-type" evidence="4">
    <location>
        <begin position="1"/>
        <end position="67"/>
    </location>
</feature>
<dbReference type="Pfam" id="PF00392">
    <property type="entry name" value="GntR"/>
    <property type="match status" value="1"/>
</dbReference>
<dbReference type="PANTHER" id="PTHR43537:SF5">
    <property type="entry name" value="UXU OPERON TRANSCRIPTIONAL REGULATOR"/>
    <property type="match status" value="1"/>
</dbReference>
<dbReference type="GO" id="GO:0003700">
    <property type="term" value="F:DNA-binding transcription factor activity"/>
    <property type="evidence" value="ECO:0007669"/>
    <property type="project" value="InterPro"/>
</dbReference>
<dbReference type="PRINTS" id="PR00035">
    <property type="entry name" value="HTHGNTR"/>
</dbReference>
<evidence type="ECO:0000256" key="1">
    <source>
        <dbReference type="ARBA" id="ARBA00023015"/>
    </source>
</evidence>
<dbReference type="CDD" id="cd07377">
    <property type="entry name" value="WHTH_GntR"/>
    <property type="match status" value="1"/>
</dbReference>
<dbReference type="InterPro" id="IPR036390">
    <property type="entry name" value="WH_DNA-bd_sf"/>
</dbReference>
<dbReference type="InterPro" id="IPR000524">
    <property type="entry name" value="Tscrpt_reg_HTH_GntR"/>
</dbReference>
<dbReference type="Pfam" id="PF07729">
    <property type="entry name" value="FCD"/>
    <property type="match status" value="1"/>
</dbReference>
<dbReference type="PROSITE" id="PS50949">
    <property type="entry name" value="HTH_GNTR"/>
    <property type="match status" value="1"/>
</dbReference>
<evidence type="ECO:0000256" key="2">
    <source>
        <dbReference type="ARBA" id="ARBA00023125"/>
    </source>
</evidence>
<dbReference type="InterPro" id="IPR008920">
    <property type="entry name" value="TF_FadR/GntR_C"/>
</dbReference>
<dbReference type="Gene3D" id="1.20.120.530">
    <property type="entry name" value="GntR ligand-binding domain-like"/>
    <property type="match status" value="1"/>
</dbReference>
<sequence>MNNQEKAYLFIKDQINTGHFKPGHLLSENQMRIKLNMSRTPIREAIKQLENEGLLVRQGQKTIVSHITLAELKDNYDLRSLLESYALEKNFPNLDPQLANDYGIKFQEILAKHDWQAYLKLDELFHVFLTENTGNPTLQRTIDLLRTQTNRMRYAIVDNDRCMKSSVQEIIDIISAVEKKDILLASNALKKHIKNVYDWEQQFLQK</sequence>
<dbReference type="RefSeq" id="WP_180861936.1">
    <property type="nucleotide sequence ID" value="NZ_CP047415.1"/>
</dbReference>
<evidence type="ECO:0000313" key="5">
    <source>
        <dbReference type="EMBL" id="QLL73623.1"/>
    </source>
</evidence>
<evidence type="ECO:0000259" key="4">
    <source>
        <dbReference type="PROSITE" id="PS50949"/>
    </source>
</evidence>
<proteinExistence type="predicted"/>
<dbReference type="InterPro" id="IPR036388">
    <property type="entry name" value="WH-like_DNA-bd_sf"/>
</dbReference>
<dbReference type="SUPFAM" id="SSF46785">
    <property type="entry name" value="Winged helix' DNA-binding domain"/>
    <property type="match status" value="1"/>
</dbReference>
<accession>A0A7H9E7J7</accession>
<keyword evidence="2" id="KW-0238">DNA-binding</keyword>
<dbReference type="SMART" id="SM00895">
    <property type="entry name" value="FCD"/>
    <property type="match status" value="1"/>
</dbReference>
<dbReference type="PANTHER" id="PTHR43537">
    <property type="entry name" value="TRANSCRIPTIONAL REGULATOR, GNTR FAMILY"/>
    <property type="match status" value="1"/>
</dbReference>
<reference evidence="5 6" key="1">
    <citation type="submission" date="2020-01" db="EMBL/GenBank/DDBJ databases">
        <title>Complete and circular genome sequences of six lactobacillus isolates from horses.</title>
        <authorList>
            <person name="Hassan H.M."/>
        </authorList>
    </citation>
    <scope>NUCLEOTIDE SEQUENCE [LARGE SCALE GENOMIC DNA]</scope>
    <source>
        <strain evidence="5 6">1D</strain>
    </source>
</reference>
<dbReference type="Gene3D" id="1.10.10.10">
    <property type="entry name" value="Winged helix-like DNA-binding domain superfamily/Winged helix DNA-binding domain"/>
    <property type="match status" value="1"/>
</dbReference>
<protein>
    <submittedName>
        <fullName evidence="5">FCD domain-containing protein</fullName>
    </submittedName>
</protein>
<gene>
    <name evidence="5" type="ORF">GTO85_04205</name>
</gene>
<dbReference type="GO" id="GO:0003677">
    <property type="term" value="F:DNA binding"/>
    <property type="evidence" value="ECO:0007669"/>
    <property type="project" value="UniProtKB-KW"/>
</dbReference>
<dbReference type="AlphaFoldDB" id="A0A7H9E7J7"/>